<dbReference type="AlphaFoldDB" id="A0A2P6PH05"/>
<sequence length="65" mass="7511">MVIYPHQWCKNQTIPIGLVCCVKDNHITVKLIRLSQNCISPKTMSNPIFNICLYCEKEPGIFFLL</sequence>
<dbReference type="Gramene" id="PRQ21210">
    <property type="protein sequence ID" value="PRQ21210"/>
    <property type="gene ID" value="RchiOBHm_Chr7g0236671"/>
</dbReference>
<protein>
    <submittedName>
        <fullName evidence="1">Uncharacterized protein</fullName>
    </submittedName>
</protein>
<keyword evidence="2" id="KW-1185">Reference proteome</keyword>
<evidence type="ECO:0000313" key="2">
    <source>
        <dbReference type="Proteomes" id="UP000238479"/>
    </source>
</evidence>
<evidence type="ECO:0000313" key="1">
    <source>
        <dbReference type="EMBL" id="PRQ21210.1"/>
    </source>
</evidence>
<dbReference type="Proteomes" id="UP000238479">
    <property type="component" value="Chromosome 7"/>
</dbReference>
<organism evidence="1 2">
    <name type="scientific">Rosa chinensis</name>
    <name type="common">China rose</name>
    <dbReference type="NCBI Taxonomy" id="74649"/>
    <lineage>
        <taxon>Eukaryota</taxon>
        <taxon>Viridiplantae</taxon>
        <taxon>Streptophyta</taxon>
        <taxon>Embryophyta</taxon>
        <taxon>Tracheophyta</taxon>
        <taxon>Spermatophyta</taxon>
        <taxon>Magnoliopsida</taxon>
        <taxon>eudicotyledons</taxon>
        <taxon>Gunneridae</taxon>
        <taxon>Pentapetalae</taxon>
        <taxon>rosids</taxon>
        <taxon>fabids</taxon>
        <taxon>Rosales</taxon>
        <taxon>Rosaceae</taxon>
        <taxon>Rosoideae</taxon>
        <taxon>Rosoideae incertae sedis</taxon>
        <taxon>Rosa</taxon>
    </lineage>
</organism>
<reference evidence="1 2" key="1">
    <citation type="journal article" date="2018" name="Nat. Genet.">
        <title>The Rosa genome provides new insights in the design of modern roses.</title>
        <authorList>
            <person name="Bendahmane M."/>
        </authorList>
    </citation>
    <scope>NUCLEOTIDE SEQUENCE [LARGE SCALE GENOMIC DNA]</scope>
    <source>
        <strain evidence="2">cv. Old Blush</strain>
    </source>
</reference>
<dbReference type="EMBL" id="PDCK01000045">
    <property type="protein sequence ID" value="PRQ21210.1"/>
    <property type="molecule type" value="Genomic_DNA"/>
</dbReference>
<accession>A0A2P6PH05</accession>
<name>A0A2P6PH05_ROSCH</name>
<proteinExistence type="predicted"/>
<gene>
    <name evidence="1" type="ORF">RchiOBHm_Chr7g0236671</name>
</gene>
<comment type="caution">
    <text evidence="1">The sequence shown here is derived from an EMBL/GenBank/DDBJ whole genome shotgun (WGS) entry which is preliminary data.</text>
</comment>